<evidence type="ECO:0000256" key="5">
    <source>
        <dbReference type="SAM" id="MobiDB-lite"/>
    </source>
</evidence>
<feature type="region of interest" description="Disordered" evidence="5">
    <location>
        <begin position="177"/>
        <end position="230"/>
    </location>
</feature>
<dbReference type="Proteomes" id="UP000634136">
    <property type="component" value="Unassembled WGS sequence"/>
</dbReference>
<dbReference type="SUPFAM" id="SSF47459">
    <property type="entry name" value="HLH, helix-loop-helix DNA-binding domain"/>
    <property type="match status" value="1"/>
</dbReference>
<feature type="region of interest" description="Disordered" evidence="5">
    <location>
        <begin position="141"/>
        <end position="164"/>
    </location>
</feature>
<accession>A0A835CIK3</accession>
<evidence type="ECO:0000259" key="6">
    <source>
        <dbReference type="PROSITE" id="PS50888"/>
    </source>
</evidence>
<dbReference type="InterPro" id="IPR011598">
    <property type="entry name" value="bHLH_dom"/>
</dbReference>
<dbReference type="OrthoDB" id="1921805at2759"/>
<sequence length="278" mass="31444">MYFAITIKRFQAVTEVEQIKMNVGVIAQYQLMQVCQAEYFRQLLKPNHEYFYPKKAVFPLMSEAVDTCMHAPLASAFDAVIPSGARQITPFERFELQPSEVCPKNFIIFDQTDNQSRIMFHPAMANKFSGPGLNVHATYTHDSETNKVNPEEGELSSPFEEDPDDINALLSLEGEELEEYDEEEVSTARTHENYESISDTCSSYGSKSRKNRSSSSVRKSSRTGNSEIKHREIKRMVRVLRGIVPGGGDQMDSVSVLDEAVRYLKSLKVEVEKHGVSL</sequence>
<gene>
    <name evidence="7" type="ORF">G2W53_002750</name>
</gene>
<keyword evidence="2" id="KW-0805">Transcription regulation</keyword>
<feature type="compositionally biased region" description="Acidic residues" evidence="5">
    <location>
        <begin position="151"/>
        <end position="164"/>
    </location>
</feature>
<dbReference type="EMBL" id="JAAIUW010000002">
    <property type="protein sequence ID" value="KAF7840452.1"/>
    <property type="molecule type" value="Genomic_DNA"/>
</dbReference>
<feature type="domain" description="BHLH" evidence="6">
    <location>
        <begin position="217"/>
        <end position="267"/>
    </location>
</feature>
<dbReference type="GO" id="GO:0046983">
    <property type="term" value="F:protein dimerization activity"/>
    <property type="evidence" value="ECO:0007669"/>
    <property type="project" value="InterPro"/>
</dbReference>
<evidence type="ECO:0000256" key="2">
    <source>
        <dbReference type="ARBA" id="ARBA00023015"/>
    </source>
</evidence>
<evidence type="ECO:0000256" key="3">
    <source>
        <dbReference type="ARBA" id="ARBA00023163"/>
    </source>
</evidence>
<dbReference type="AlphaFoldDB" id="A0A835CIK3"/>
<comment type="caution">
    <text evidence="7">The sequence shown here is derived from an EMBL/GenBank/DDBJ whole genome shotgun (WGS) entry which is preliminary data.</text>
</comment>
<dbReference type="PANTHER" id="PTHR36066">
    <property type="entry name" value="TRANSCRIPTION FACTOR BHLH145"/>
    <property type="match status" value="1"/>
</dbReference>
<keyword evidence="3" id="KW-0804">Transcription</keyword>
<evidence type="ECO:0000256" key="1">
    <source>
        <dbReference type="ARBA" id="ARBA00004123"/>
    </source>
</evidence>
<dbReference type="PANTHER" id="PTHR36066:SF11">
    <property type="entry name" value="TRANSCRIPTION FACTOR BHLH144"/>
    <property type="match status" value="1"/>
</dbReference>
<dbReference type="GO" id="GO:0005634">
    <property type="term" value="C:nucleus"/>
    <property type="evidence" value="ECO:0007669"/>
    <property type="project" value="UniProtKB-SubCell"/>
</dbReference>
<organism evidence="7 8">
    <name type="scientific">Senna tora</name>
    <dbReference type="NCBI Taxonomy" id="362788"/>
    <lineage>
        <taxon>Eukaryota</taxon>
        <taxon>Viridiplantae</taxon>
        <taxon>Streptophyta</taxon>
        <taxon>Embryophyta</taxon>
        <taxon>Tracheophyta</taxon>
        <taxon>Spermatophyta</taxon>
        <taxon>Magnoliopsida</taxon>
        <taxon>eudicotyledons</taxon>
        <taxon>Gunneridae</taxon>
        <taxon>Pentapetalae</taxon>
        <taxon>rosids</taxon>
        <taxon>fabids</taxon>
        <taxon>Fabales</taxon>
        <taxon>Fabaceae</taxon>
        <taxon>Caesalpinioideae</taxon>
        <taxon>Cassia clade</taxon>
        <taxon>Senna</taxon>
    </lineage>
</organism>
<evidence type="ECO:0000313" key="8">
    <source>
        <dbReference type="Proteomes" id="UP000634136"/>
    </source>
</evidence>
<dbReference type="InterPro" id="IPR037546">
    <property type="entry name" value="SAC51-like"/>
</dbReference>
<evidence type="ECO:0000313" key="7">
    <source>
        <dbReference type="EMBL" id="KAF7840452.1"/>
    </source>
</evidence>
<comment type="subcellular location">
    <subcellularLocation>
        <location evidence="1">Nucleus</location>
    </subcellularLocation>
</comment>
<name>A0A835CIK3_9FABA</name>
<proteinExistence type="predicted"/>
<dbReference type="InterPro" id="IPR036638">
    <property type="entry name" value="HLH_DNA-bd_sf"/>
</dbReference>
<evidence type="ECO:0000256" key="4">
    <source>
        <dbReference type="ARBA" id="ARBA00023242"/>
    </source>
</evidence>
<keyword evidence="8" id="KW-1185">Reference proteome</keyword>
<keyword evidence="4" id="KW-0539">Nucleus</keyword>
<dbReference type="PROSITE" id="PS50888">
    <property type="entry name" value="BHLH"/>
    <property type="match status" value="1"/>
</dbReference>
<reference evidence="7" key="1">
    <citation type="submission" date="2020-09" db="EMBL/GenBank/DDBJ databases">
        <title>Genome-Enabled Discovery of Anthraquinone Biosynthesis in Senna tora.</title>
        <authorList>
            <person name="Kang S.-H."/>
            <person name="Pandey R.P."/>
            <person name="Lee C.-M."/>
            <person name="Sim J.-S."/>
            <person name="Jeong J.-T."/>
            <person name="Choi B.-S."/>
            <person name="Jung M."/>
            <person name="Ginzburg D."/>
            <person name="Zhao K."/>
            <person name="Won S.Y."/>
            <person name="Oh T.-J."/>
            <person name="Yu Y."/>
            <person name="Kim N.-H."/>
            <person name="Lee O.R."/>
            <person name="Lee T.-H."/>
            <person name="Bashyal P."/>
            <person name="Kim T.-S."/>
            <person name="Lee W.-H."/>
            <person name="Kawkins C."/>
            <person name="Kim C.-K."/>
            <person name="Kim J.S."/>
            <person name="Ahn B.O."/>
            <person name="Rhee S.Y."/>
            <person name="Sohng J.K."/>
        </authorList>
    </citation>
    <scope>NUCLEOTIDE SEQUENCE</scope>
    <source>
        <tissue evidence="7">Leaf</tissue>
    </source>
</reference>
<protein>
    <submittedName>
        <fullName evidence="7">Transcription factor bHLH144</fullName>
    </submittedName>
</protein>